<dbReference type="AlphaFoldDB" id="A0A833T7C8"/>
<keyword evidence="1" id="KW-0479">Metal-binding</keyword>
<keyword evidence="2" id="KW-0677">Repeat</keyword>
<dbReference type="Gene3D" id="1.10.238.10">
    <property type="entry name" value="EF-hand"/>
    <property type="match status" value="2"/>
</dbReference>
<keyword evidence="8" id="KW-1185">Reference proteome</keyword>
<feature type="region of interest" description="Disordered" evidence="4">
    <location>
        <begin position="128"/>
        <end position="163"/>
    </location>
</feature>
<dbReference type="PROSITE" id="PS50222">
    <property type="entry name" value="EF_HAND_2"/>
    <property type="match status" value="2"/>
</dbReference>
<evidence type="ECO:0000256" key="3">
    <source>
        <dbReference type="ARBA" id="ARBA00022837"/>
    </source>
</evidence>
<protein>
    <recommendedName>
        <fullName evidence="5">EF-hand domain-containing protein</fullName>
    </recommendedName>
</protein>
<sequence>MHAKKLSPLDLCDAFLGGGARKNPLVSLTHVCEVLFDLDPDGVDPVTEDMEEFLYQFAVEHGGEMMINIREALRALDIWQSRVTSPALKSVSDHQSKATILDLKNKKLKELVFNLEAANLRLSRQLDSAKLARSPPSTEESSSPASSPKSRVRSKLSSGDFSSTLKATDTRKFSFQNEKSSSSGLQVVNLHEQELVEIASTLQFTGVQRLEQLLIEGDTDSTGFVSLEQLCLLLKEDFDLKISESRLIEVCMGMNFNSSGQLDYKEFVDVLMDILIYALPDIRESAKRKSIQRLDQYLQRGFPPEREDVRQLLDALCSKYDLERDQIIQIKDLVHVFHVDLVKYQELESPFPLQEQEIIQLARPFIQRTTQSEDVVEYPALLDAILGPMSGDKSTDTKQLKRVLAWEFWRSILKNLCGGETRMKWKVVAQLEKIMTKIDPDKTFTISTRHFKRIFERHINPEDMETLAAALATPDDTQVVSNLRYDVLLKMVFGAPELHDQQIYEIIRKKLLRDQDRLYSLVKEMMTQRSSHELTIQDFSDTFIVRAETYPLTTIEMLYLFASLDSDHVGTVQVKTLNKFLTRNCWTTLSFQDGDIESVKKLIAKCCSSYDLQHILDSLGRSSHGWIPQATLVQQLDKMFRDLGVVGVRKKDLQRLVENVVQHTVGEFSKPSTRDATRVHCDAFFDALFDWNAVLSSVRLPDSLVEVKKVFETFDYEHNGTIRSEDWNKIYRVICKMEKLFQALDTDKKGYFNAADLKAYLTKEFVDTSENEEDISSALLSSADALASVMCLLAGGKSGLSHSHSKDTSGPQTVVTFERFCEIASVFSSHKIHQGGCICGR</sequence>
<keyword evidence="3" id="KW-0106">Calcium</keyword>
<evidence type="ECO:0000256" key="2">
    <source>
        <dbReference type="ARBA" id="ARBA00022737"/>
    </source>
</evidence>
<dbReference type="Proteomes" id="UP000704712">
    <property type="component" value="Unassembled WGS sequence"/>
</dbReference>
<gene>
    <name evidence="6" type="ORF">GN244_ATG09745</name>
    <name evidence="7" type="ORF">GN958_ATG22211</name>
</gene>
<accession>A0A833T7C8</accession>
<feature type="domain" description="EF-hand" evidence="5">
    <location>
        <begin position="702"/>
        <end position="737"/>
    </location>
</feature>
<evidence type="ECO:0000313" key="7">
    <source>
        <dbReference type="EMBL" id="KAF4128597.1"/>
    </source>
</evidence>
<proteinExistence type="predicted"/>
<dbReference type="EMBL" id="WSZM01000214">
    <property type="protein sequence ID" value="KAF4038159.1"/>
    <property type="molecule type" value="Genomic_DNA"/>
</dbReference>
<dbReference type="PANTHER" id="PTHR34524">
    <property type="entry name" value="CALCYPHOSIN"/>
    <property type="match status" value="1"/>
</dbReference>
<dbReference type="SMART" id="SM00054">
    <property type="entry name" value="EFh"/>
    <property type="match status" value="6"/>
</dbReference>
<evidence type="ECO:0000259" key="5">
    <source>
        <dbReference type="PROSITE" id="PS50222"/>
    </source>
</evidence>
<feature type="domain" description="EF-hand" evidence="5">
    <location>
        <begin position="738"/>
        <end position="767"/>
    </location>
</feature>
<evidence type="ECO:0000256" key="4">
    <source>
        <dbReference type="SAM" id="MobiDB-lite"/>
    </source>
</evidence>
<name>A0A833T7C8_PHYIN</name>
<dbReference type="GO" id="GO:0005509">
    <property type="term" value="F:calcium ion binding"/>
    <property type="evidence" value="ECO:0007669"/>
    <property type="project" value="InterPro"/>
</dbReference>
<dbReference type="PANTHER" id="PTHR34524:SF6">
    <property type="entry name" value="CALCYPHOSINE LIKE"/>
    <property type="match status" value="1"/>
</dbReference>
<reference evidence="6" key="1">
    <citation type="submission" date="2020-04" db="EMBL/GenBank/DDBJ databases">
        <title>Hybrid Assembly of Korean Phytophthora infestans isolates.</title>
        <authorList>
            <person name="Prokchorchik M."/>
            <person name="Lee Y."/>
            <person name="Seo J."/>
            <person name="Cho J.-H."/>
            <person name="Park Y.-E."/>
            <person name="Jang D.-C."/>
            <person name="Im J.-S."/>
            <person name="Choi J.-G."/>
            <person name="Park H.-J."/>
            <person name="Lee G.-B."/>
            <person name="Lee Y.-G."/>
            <person name="Hong S.-Y."/>
            <person name="Cho K."/>
            <person name="Sohn K.H."/>
        </authorList>
    </citation>
    <scope>NUCLEOTIDE SEQUENCE</scope>
    <source>
        <strain evidence="6">KR_1_A1</strain>
        <strain evidence="7">KR_2_A2</strain>
    </source>
</reference>
<evidence type="ECO:0000313" key="6">
    <source>
        <dbReference type="EMBL" id="KAF4038159.1"/>
    </source>
</evidence>
<comment type="caution">
    <text evidence="6">The sequence shown here is derived from an EMBL/GenBank/DDBJ whole genome shotgun (WGS) entry which is preliminary data.</text>
</comment>
<evidence type="ECO:0000256" key="1">
    <source>
        <dbReference type="ARBA" id="ARBA00022723"/>
    </source>
</evidence>
<dbReference type="SUPFAM" id="SSF47473">
    <property type="entry name" value="EF-hand"/>
    <property type="match status" value="1"/>
</dbReference>
<dbReference type="EMBL" id="JAACNO010003084">
    <property type="protein sequence ID" value="KAF4128597.1"/>
    <property type="molecule type" value="Genomic_DNA"/>
</dbReference>
<dbReference type="InterPro" id="IPR011992">
    <property type="entry name" value="EF-hand-dom_pair"/>
</dbReference>
<feature type="compositionally biased region" description="Low complexity" evidence="4">
    <location>
        <begin position="132"/>
        <end position="149"/>
    </location>
</feature>
<organism evidence="6 8">
    <name type="scientific">Phytophthora infestans</name>
    <name type="common">Potato late blight agent</name>
    <name type="synonym">Botrytis infestans</name>
    <dbReference type="NCBI Taxonomy" id="4787"/>
    <lineage>
        <taxon>Eukaryota</taxon>
        <taxon>Sar</taxon>
        <taxon>Stramenopiles</taxon>
        <taxon>Oomycota</taxon>
        <taxon>Peronosporomycetes</taxon>
        <taxon>Peronosporales</taxon>
        <taxon>Peronosporaceae</taxon>
        <taxon>Phytophthora</taxon>
    </lineage>
</organism>
<dbReference type="Proteomes" id="UP000602510">
    <property type="component" value="Unassembled WGS sequence"/>
</dbReference>
<dbReference type="InterPro" id="IPR051581">
    <property type="entry name" value="Ca-bind"/>
</dbReference>
<evidence type="ECO:0000313" key="8">
    <source>
        <dbReference type="Proteomes" id="UP000602510"/>
    </source>
</evidence>
<dbReference type="InterPro" id="IPR002048">
    <property type="entry name" value="EF_hand_dom"/>
</dbReference>